<gene>
    <name evidence="4" type="ORF">M0R45_017709</name>
</gene>
<comment type="caution">
    <text evidence="4">The sequence shown here is derived from an EMBL/GenBank/DDBJ whole genome shotgun (WGS) entry which is preliminary data.</text>
</comment>
<evidence type="ECO:0000256" key="3">
    <source>
        <dbReference type="SAM" id="Phobius"/>
    </source>
</evidence>
<sequence length="612" mass="66349">MDLGSESVDDNHVKPEPVSHGVEADDGDSVEIRMNGSCANGIGNVAETRAINAGTAQAVDLTLSAGKSPGGGPNPAAKGQGLRKWRRIPRNTVSDGGGNSVDDSSRKRGMSGLEIPVKPRNSPVEIDHNNSEGSVGSVNMLRNAGVADGFGIGGASPDARFAVGPAFAARADSENSEDRSSKSSTAASAPKGRYDLPGLVSQARERNRVKNGSAKSWGNSAQCAQPGRGRSESSKKHRGDKVKIEKENSHSSMESDSRSSNFVFMQAAPLSSKGKQSRRSMSQEGENSDEAQASEQQFSEEVQTGYRQENAGEVEDFSLDNLVADLSWEGKGDKKKKHGSFADMDPLAESMLNFQTVQEALQKEVQKFGEIGKEPLSQGDNSVKSSGMPVDLSSGDPEINECNLSDQLGSEKIRQTFSNSLEAQISSLKQHVKLLEDKLDETMARLEVKESRVAELEDIINISKSLKEESGSTVELQEEQFRELQAEVESLFRQKIEAEIEYIVIKRTTQTVKFAAGDHIALVEEQEAVAGEQARMLNKLGEAEIRAAKLKERTEELGKFRGDIIGTEEVFTMQKRLCKVSSCLFMQLILLVLAVWFFLLQSSPHQGVVVPT</sequence>
<evidence type="ECO:0000256" key="1">
    <source>
        <dbReference type="SAM" id="Coils"/>
    </source>
</evidence>
<keyword evidence="1" id="KW-0175">Coiled coil</keyword>
<dbReference type="PANTHER" id="PTHR34562:SF8">
    <property type="entry name" value="WPP DOMAIN-INTERACTING PROTEIN 1"/>
    <property type="match status" value="1"/>
</dbReference>
<keyword evidence="3" id="KW-0472">Membrane</keyword>
<evidence type="ECO:0000313" key="5">
    <source>
        <dbReference type="Proteomes" id="UP001457282"/>
    </source>
</evidence>
<feature type="coiled-coil region" evidence="1">
    <location>
        <begin position="418"/>
        <end position="501"/>
    </location>
</feature>
<dbReference type="Proteomes" id="UP001457282">
    <property type="component" value="Unassembled WGS sequence"/>
</dbReference>
<reference evidence="4 5" key="1">
    <citation type="journal article" date="2023" name="G3 (Bethesda)">
        <title>A chromosome-length genome assembly and annotation of blackberry (Rubus argutus, cv. 'Hillquist').</title>
        <authorList>
            <person name="Bruna T."/>
            <person name="Aryal R."/>
            <person name="Dudchenko O."/>
            <person name="Sargent D.J."/>
            <person name="Mead D."/>
            <person name="Buti M."/>
            <person name="Cavallini A."/>
            <person name="Hytonen T."/>
            <person name="Andres J."/>
            <person name="Pham M."/>
            <person name="Weisz D."/>
            <person name="Mascagni F."/>
            <person name="Usai G."/>
            <person name="Natali L."/>
            <person name="Bassil N."/>
            <person name="Fernandez G.E."/>
            <person name="Lomsadze A."/>
            <person name="Armour M."/>
            <person name="Olukolu B."/>
            <person name="Poorten T."/>
            <person name="Britton C."/>
            <person name="Davik J."/>
            <person name="Ashrafi H."/>
            <person name="Aiden E.L."/>
            <person name="Borodovsky M."/>
            <person name="Worthington M."/>
        </authorList>
    </citation>
    <scope>NUCLEOTIDE SEQUENCE [LARGE SCALE GENOMIC DNA]</scope>
    <source>
        <strain evidence="4">PI 553951</strain>
    </source>
</reference>
<keyword evidence="5" id="KW-1185">Reference proteome</keyword>
<evidence type="ECO:0000313" key="4">
    <source>
        <dbReference type="EMBL" id="KAK9941081.1"/>
    </source>
</evidence>
<feature type="compositionally biased region" description="Basic and acidic residues" evidence="2">
    <location>
        <begin position="241"/>
        <end position="257"/>
    </location>
</feature>
<feature type="region of interest" description="Disordered" evidence="2">
    <location>
        <begin position="89"/>
        <end position="133"/>
    </location>
</feature>
<feature type="transmembrane region" description="Helical" evidence="3">
    <location>
        <begin position="584"/>
        <end position="600"/>
    </location>
</feature>
<feature type="compositionally biased region" description="Basic and acidic residues" evidence="2">
    <location>
        <begin position="171"/>
        <end position="181"/>
    </location>
</feature>
<dbReference type="AlphaFoldDB" id="A0AAW1XXU7"/>
<accession>A0AAW1XXU7</accession>
<feature type="compositionally biased region" description="Polar residues" evidence="2">
    <location>
        <begin position="213"/>
        <end position="223"/>
    </location>
</feature>
<evidence type="ECO:0000256" key="2">
    <source>
        <dbReference type="SAM" id="MobiDB-lite"/>
    </source>
</evidence>
<feature type="region of interest" description="Disordered" evidence="2">
    <location>
        <begin position="373"/>
        <end position="396"/>
    </location>
</feature>
<feature type="region of interest" description="Disordered" evidence="2">
    <location>
        <begin position="1"/>
        <end position="32"/>
    </location>
</feature>
<feature type="compositionally biased region" description="Low complexity" evidence="2">
    <location>
        <begin position="290"/>
        <end position="303"/>
    </location>
</feature>
<dbReference type="InterPro" id="IPR044696">
    <property type="entry name" value="WIP1/2/3"/>
</dbReference>
<protein>
    <submittedName>
        <fullName evidence="4">Uncharacterized protein</fullName>
    </submittedName>
</protein>
<organism evidence="4 5">
    <name type="scientific">Rubus argutus</name>
    <name type="common">Southern blackberry</name>
    <dbReference type="NCBI Taxonomy" id="59490"/>
    <lineage>
        <taxon>Eukaryota</taxon>
        <taxon>Viridiplantae</taxon>
        <taxon>Streptophyta</taxon>
        <taxon>Embryophyta</taxon>
        <taxon>Tracheophyta</taxon>
        <taxon>Spermatophyta</taxon>
        <taxon>Magnoliopsida</taxon>
        <taxon>eudicotyledons</taxon>
        <taxon>Gunneridae</taxon>
        <taxon>Pentapetalae</taxon>
        <taxon>rosids</taxon>
        <taxon>fabids</taxon>
        <taxon>Rosales</taxon>
        <taxon>Rosaceae</taxon>
        <taxon>Rosoideae</taxon>
        <taxon>Rosoideae incertae sedis</taxon>
        <taxon>Rubus</taxon>
    </lineage>
</organism>
<feature type="region of interest" description="Disordered" evidence="2">
    <location>
        <begin position="169"/>
        <end position="313"/>
    </location>
</feature>
<keyword evidence="3" id="KW-1133">Transmembrane helix</keyword>
<dbReference type="PANTHER" id="PTHR34562">
    <property type="entry name" value="WPP DOMAIN-INTERACTING PROTEIN 2"/>
    <property type="match status" value="1"/>
</dbReference>
<dbReference type="EMBL" id="JBEDUW010000003">
    <property type="protein sequence ID" value="KAK9941081.1"/>
    <property type="molecule type" value="Genomic_DNA"/>
</dbReference>
<keyword evidence="3" id="KW-0812">Transmembrane</keyword>
<proteinExistence type="predicted"/>
<name>A0AAW1XXU7_RUBAR</name>